<protein>
    <recommendedName>
        <fullName evidence="2">Amidase domain-containing protein</fullName>
    </recommendedName>
</protein>
<proteinExistence type="predicted"/>
<dbReference type="OrthoDB" id="6428749at2759"/>
<feature type="active site" description="Acyl-ester intermediate" evidence="1">
    <location>
        <position position="242"/>
    </location>
</feature>
<dbReference type="PIRSF" id="PIRSF001221">
    <property type="entry name" value="Amidase_fungi"/>
    <property type="match status" value="1"/>
</dbReference>
<dbReference type="AlphaFoldDB" id="A0A653BYE3"/>
<dbReference type="InterPro" id="IPR023631">
    <property type="entry name" value="Amidase_dom"/>
</dbReference>
<dbReference type="Gene3D" id="3.90.1300.10">
    <property type="entry name" value="Amidase signature (AS) domain"/>
    <property type="match status" value="1"/>
</dbReference>
<feature type="domain" description="Amidase" evidence="2">
    <location>
        <begin position="82"/>
        <end position="514"/>
    </location>
</feature>
<feature type="active site" description="Charge relay system" evidence="1">
    <location>
        <position position="218"/>
    </location>
</feature>
<dbReference type="SUPFAM" id="SSF75304">
    <property type="entry name" value="Amidase signature (AS) enzymes"/>
    <property type="match status" value="1"/>
</dbReference>
<accession>A0A653BYE3</accession>
<dbReference type="PANTHER" id="PTHR43372:SF1">
    <property type="entry name" value="LD38433P"/>
    <property type="match status" value="1"/>
</dbReference>
<organism evidence="3 4">
    <name type="scientific">Callosobruchus maculatus</name>
    <name type="common">Southern cowpea weevil</name>
    <name type="synonym">Pulse bruchid</name>
    <dbReference type="NCBI Taxonomy" id="64391"/>
    <lineage>
        <taxon>Eukaryota</taxon>
        <taxon>Metazoa</taxon>
        <taxon>Ecdysozoa</taxon>
        <taxon>Arthropoda</taxon>
        <taxon>Hexapoda</taxon>
        <taxon>Insecta</taxon>
        <taxon>Pterygota</taxon>
        <taxon>Neoptera</taxon>
        <taxon>Endopterygota</taxon>
        <taxon>Coleoptera</taxon>
        <taxon>Polyphaga</taxon>
        <taxon>Cucujiformia</taxon>
        <taxon>Chrysomeloidea</taxon>
        <taxon>Chrysomelidae</taxon>
        <taxon>Bruchinae</taxon>
        <taxon>Bruchini</taxon>
        <taxon>Callosobruchus</taxon>
    </lineage>
</organism>
<dbReference type="EMBL" id="CAACVG010006464">
    <property type="protein sequence ID" value="VEN40326.1"/>
    <property type="molecule type" value="Genomic_DNA"/>
</dbReference>
<sequence length="535" mass="59882">MAQIKYKDEKTINKSVCDDLKTFLLAVFLFLRYYFDLLIDKVFGFFYNNLKVPLRSPKNSIVNQSAIALARKIRNKELKSEEVVQAFIDRIKEVNPIINSLVDNRFEEALEEARQIDKEIADGTIKEADFQAKPFLGVPFTSKESSAVKGQSFTFGLVKRKGYKAECDADYITLIKNSGAICLGVTNIPQLNLWQETSNPIYGITKNPYDITRNVGGSSGGESSLLAAGGTSISIGTDIGGSCRIPAFMCGVFGHKPTSHLIPTKGMTFRTGKEEQTMVVVGVLARFSEEITPILKVLVGENVEKLQLDKPVNIKSLKVYYILDPKDPFVSPSREEMKSTLTGAVNYFSGLCDTPPKEVEFEGTKYTGKLWKYWMSQETNANFKRDVMNREGEAQPLIEIFKYVTGRGEFCGSTIFNFINGLLPTPKDDWARETTEQLSKQLLDTLGEDGVLLYPSAPWPASYHYTAFLRPWNFNLFSIWNVLKFPVTQVPMGLRYGLPVGIQVVTAPNQDRLCIAVAKELEKAFGGFVPPYPLE</sequence>
<dbReference type="Pfam" id="PF01425">
    <property type="entry name" value="Amidase"/>
    <property type="match status" value="1"/>
</dbReference>
<evidence type="ECO:0000313" key="4">
    <source>
        <dbReference type="Proteomes" id="UP000410492"/>
    </source>
</evidence>
<dbReference type="InterPro" id="IPR036928">
    <property type="entry name" value="AS_sf"/>
</dbReference>
<gene>
    <name evidence="3" type="ORF">CALMAC_LOCUS4523</name>
</gene>
<reference evidence="3 4" key="1">
    <citation type="submission" date="2019-01" db="EMBL/GenBank/DDBJ databases">
        <authorList>
            <person name="Sayadi A."/>
        </authorList>
    </citation>
    <scope>NUCLEOTIDE SEQUENCE [LARGE SCALE GENOMIC DNA]</scope>
</reference>
<dbReference type="PANTHER" id="PTHR43372">
    <property type="entry name" value="FATTY-ACID AMIDE HYDROLASE"/>
    <property type="match status" value="1"/>
</dbReference>
<evidence type="ECO:0000256" key="1">
    <source>
        <dbReference type="PIRSR" id="PIRSR001221-1"/>
    </source>
</evidence>
<evidence type="ECO:0000313" key="3">
    <source>
        <dbReference type="EMBL" id="VEN40326.1"/>
    </source>
</evidence>
<evidence type="ECO:0000259" key="2">
    <source>
        <dbReference type="Pfam" id="PF01425"/>
    </source>
</evidence>
<dbReference type="GO" id="GO:0012505">
    <property type="term" value="C:endomembrane system"/>
    <property type="evidence" value="ECO:0007669"/>
    <property type="project" value="TreeGrafter"/>
</dbReference>
<dbReference type="Proteomes" id="UP000410492">
    <property type="component" value="Unassembled WGS sequence"/>
</dbReference>
<keyword evidence="4" id="KW-1185">Reference proteome</keyword>
<name>A0A653BYE3_CALMS</name>
<feature type="active site" description="Charge relay system" evidence="1">
    <location>
        <position position="143"/>
    </location>
</feature>
<dbReference type="InterPro" id="IPR052739">
    <property type="entry name" value="FAAH2"/>
</dbReference>